<dbReference type="InterPro" id="IPR008901">
    <property type="entry name" value="ACER"/>
</dbReference>
<dbReference type="PANTHER" id="PTHR46139:SF2">
    <property type="entry name" value="ALKALINE CERAMIDASE 1"/>
    <property type="match status" value="1"/>
</dbReference>
<evidence type="ECO:0000256" key="2">
    <source>
        <dbReference type="ARBA" id="ARBA00004760"/>
    </source>
</evidence>
<feature type="compositionally biased region" description="Low complexity" evidence="14">
    <location>
        <begin position="286"/>
        <end position="299"/>
    </location>
</feature>
<dbReference type="EC" id="3.5.1.-" evidence="13"/>
<evidence type="ECO:0000256" key="13">
    <source>
        <dbReference type="RuleBase" id="RU364079"/>
    </source>
</evidence>
<protein>
    <recommendedName>
        <fullName evidence="13">Alkaline ceramidase</fullName>
        <ecNumber evidence="13">3.5.1.-</ecNumber>
    </recommendedName>
</protein>
<reference evidence="16" key="1">
    <citation type="submission" date="2025-08" db="UniProtKB">
        <authorList>
            <consortium name="RefSeq"/>
        </authorList>
    </citation>
    <scope>IDENTIFICATION</scope>
</reference>
<dbReference type="Pfam" id="PF05875">
    <property type="entry name" value="Ceramidase"/>
    <property type="match status" value="1"/>
</dbReference>
<evidence type="ECO:0000256" key="11">
    <source>
        <dbReference type="ARBA" id="ARBA00048323"/>
    </source>
</evidence>
<evidence type="ECO:0000256" key="7">
    <source>
        <dbReference type="ARBA" id="ARBA00022919"/>
    </source>
</evidence>
<dbReference type="PANTHER" id="PTHR46139">
    <property type="entry name" value="ALKALINE CERAMIDASE"/>
    <property type="match status" value="1"/>
</dbReference>
<evidence type="ECO:0000256" key="6">
    <source>
        <dbReference type="ARBA" id="ARBA00022801"/>
    </source>
</evidence>
<organism evidence="15 16">
    <name type="scientific">Erinaceus europaeus</name>
    <name type="common">Western European hedgehog</name>
    <dbReference type="NCBI Taxonomy" id="9365"/>
    <lineage>
        <taxon>Eukaryota</taxon>
        <taxon>Metazoa</taxon>
        <taxon>Chordata</taxon>
        <taxon>Craniata</taxon>
        <taxon>Vertebrata</taxon>
        <taxon>Euteleostomi</taxon>
        <taxon>Mammalia</taxon>
        <taxon>Eutheria</taxon>
        <taxon>Laurasiatheria</taxon>
        <taxon>Eulipotyphla</taxon>
        <taxon>Erinaceidae</taxon>
        <taxon>Erinaceinae</taxon>
        <taxon>Erinaceus</taxon>
    </lineage>
</organism>
<accession>A0ABM3WLR9</accession>
<evidence type="ECO:0000256" key="14">
    <source>
        <dbReference type="SAM" id="MobiDB-lite"/>
    </source>
</evidence>
<evidence type="ECO:0000256" key="1">
    <source>
        <dbReference type="ARBA" id="ARBA00004141"/>
    </source>
</evidence>
<keyword evidence="13" id="KW-0443">Lipid metabolism</keyword>
<evidence type="ECO:0000256" key="5">
    <source>
        <dbReference type="ARBA" id="ARBA00022692"/>
    </source>
</evidence>
<sequence>MPSIFAYQSSEVDWCEGNFQHSALVAEFYNTFSNVTFFIFGPLMMFLMHPYAQKRTRFTYVTCMLFMVIGMFSMYFHMTLSFLGQLLDEISILWFLASGYSIWLPRCYFPAFVNRSRNHFVYLVFITTVVSTFLTFLRPTVNAYALNSIALHILYLVFWEYKKHISLDGGVSCQPYRGPLTCLLLPQDQQQGHPTPDGGLGGLVVARGDQLGQRPCPLQFLAANPLPLPTQHLACPHQPHLPLRHGHHGHGGRKVRDARGDGQAALLAPGQLARGAALRGARRGRQGLLRSTSTPVPASESPPPPPPASSSLPASCPAWPRLQGRGWTQVPLCALLPMTLQWLPPSPALDLPPRRRLCSHMCWGWAVVM</sequence>
<comment type="catalytic activity">
    <reaction evidence="11">
        <text>an N-acylsphing-4-enine + H2O = sphing-4-enine + a fatty acid</text>
        <dbReference type="Rhea" id="RHEA:20856"/>
        <dbReference type="ChEBI" id="CHEBI:15377"/>
        <dbReference type="ChEBI" id="CHEBI:28868"/>
        <dbReference type="ChEBI" id="CHEBI:52639"/>
        <dbReference type="ChEBI" id="CHEBI:57756"/>
        <dbReference type="EC" id="3.5.1.23"/>
    </reaction>
    <physiologicalReaction direction="left-to-right" evidence="11">
        <dbReference type="Rhea" id="RHEA:20857"/>
    </physiologicalReaction>
</comment>
<feature type="transmembrane region" description="Helical" evidence="13">
    <location>
        <begin position="28"/>
        <end position="46"/>
    </location>
</feature>
<comment type="function">
    <text evidence="13">Hydrolyzes the sphingolipid ceramide into sphingosine and free fatty acid.</text>
</comment>
<evidence type="ECO:0000256" key="12">
    <source>
        <dbReference type="ARBA" id="ARBA00049511"/>
    </source>
</evidence>
<comment type="pathway">
    <text evidence="2">Lipid metabolism; sphingolipid metabolism.</text>
</comment>
<evidence type="ECO:0000256" key="3">
    <source>
        <dbReference type="ARBA" id="ARBA00004991"/>
    </source>
</evidence>
<feature type="transmembrane region" description="Helical" evidence="13">
    <location>
        <begin position="90"/>
        <end position="108"/>
    </location>
</feature>
<evidence type="ECO:0000256" key="8">
    <source>
        <dbReference type="ARBA" id="ARBA00022989"/>
    </source>
</evidence>
<evidence type="ECO:0000256" key="9">
    <source>
        <dbReference type="ARBA" id="ARBA00023136"/>
    </source>
</evidence>
<keyword evidence="7" id="KW-0746">Sphingolipid metabolism</keyword>
<keyword evidence="5 13" id="KW-0812">Transmembrane</keyword>
<comment type="catalytic activity">
    <reaction evidence="10">
        <text>N-(9Z-octadecenoyl)-sphing-4-enine + H2O = sphing-4-enine + (9Z)-octadecenoate</text>
        <dbReference type="Rhea" id="RHEA:41299"/>
        <dbReference type="ChEBI" id="CHEBI:15377"/>
        <dbReference type="ChEBI" id="CHEBI:30823"/>
        <dbReference type="ChEBI" id="CHEBI:57756"/>
        <dbReference type="ChEBI" id="CHEBI:77996"/>
    </reaction>
    <physiologicalReaction direction="left-to-right" evidence="10">
        <dbReference type="Rhea" id="RHEA:41300"/>
    </physiologicalReaction>
</comment>
<dbReference type="RefSeq" id="XP_060037512.1">
    <property type="nucleotide sequence ID" value="XM_060181529.1"/>
</dbReference>
<comment type="caution">
    <text evidence="13">Lacks conserved residue(s) required for the propagation of feature annotation.</text>
</comment>
<evidence type="ECO:0000313" key="15">
    <source>
        <dbReference type="Proteomes" id="UP001652624"/>
    </source>
</evidence>
<keyword evidence="15" id="KW-1185">Reference proteome</keyword>
<dbReference type="GeneID" id="103115077"/>
<feature type="region of interest" description="Disordered" evidence="14">
    <location>
        <begin position="274"/>
        <end position="315"/>
    </location>
</feature>
<name>A0ABM3WLR9_ERIEU</name>
<dbReference type="Proteomes" id="UP001652624">
    <property type="component" value="Chromosome 23"/>
</dbReference>
<feature type="transmembrane region" description="Helical" evidence="13">
    <location>
        <begin position="120"/>
        <end position="137"/>
    </location>
</feature>
<comment type="catalytic activity">
    <reaction evidence="12">
        <text>an N-acylsphinganine + H2O = sphinganine + a fatty acid</text>
        <dbReference type="Rhea" id="RHEA:33551"/>
        <dbReference type="ChEBI" id="CHEBI:15377"/>
        <dbReference type="ChEBI" id="CHEBI:28868"/>
        <dbReference type="ChEBI" id="CHEBI:31488"/>
        <dbReference type="ChEBI" id="CHEBI:57817"/>
    </reaction>
    <physiologicalReaction direction="left-to-right" evidence="12">
        <dbReference type="Rhea" id="RHEA:33552"/>
    </physiologicalReaction>
</comment>
<feature type="transmembrane region" description="Helical" evidence="13">
    <location>
        <begin position="58"/>
        <end position="78"/>
    </location>
</feature>
<keyword evidence="6 13" id="KW-0378">Hydrolase</keyword>
<comment type="subcellular location">
    <subcellularLocation>
        <location evidence="1">Membrane</location>
        <topology evidence="1">Multi-pass membrane protein</topology>
    </subcellularLocation>
</comment>
<proteinExistence type="inferred from homology"/>
<comment type="pathway">
    <text evidence="3">Sphingolipid metabolism.</text>
</comment>
<comment type="similarity">
    <text evidence="4 13">Belongs to the alkaline ceramidase family.</text>
</comment>
<evidence type="ECO:0000313" key="16">
    <source>
        <dbReference type="RefSeq" id="XP_060037512.1"/>
    </source>
</evidence>
<keyword evidence="8 13" id="KW-1133">Transmembrane helix</keyword>
<keyword evidence="9 13" id="KW-0472">Membrane</keyword>
<evidence type="ECO:0000256" key="4">
    <source>
        <dbReference type="ARBA" id="ARBA00009780"/>
    </source>
</evidence>
<gene>
    <name evidence="16" type="primary">ACER1</name>
</gene>
<evidence type="ECO:0000256" key="10">
    <source>
        <dbReference type="ARBA" id="ARBA00047401"/>
    </source>
</evidence>